<dbReference type="Gene3D" id="2.80.10.50">
    <property type="match status" value="2"/>
</dbReference>
<dbReference type="CDD" id="cd00063">
    <property type="entry name" value="FN3"/>
    <property type="match status" value="1"/>
</dbReference>
<dbReference type="GO" id="GO:0008810">
    <property type="term" value="F:cellulase activity"/>
    <property type="evidence" value="ECO:0007669"/>
    <property type="project" value="UniProtKB-EC"/>
</dbReference>
<dbReference type="Proteomes" id="UP000199558">
    <property type="component" value="Unassembled WGS sequence"/>
</dbReference>
<keyword evidence="7" id="KW-0326">Glycosidase</keyword>
<evidence type="ECO:0000259" key="10">
    <source>
        <dbReference type="PROSITE" id="PS50853"/>
    </source>
</evidence>
<dbReference type="SUPFAM" id="SSF50370">
    <property type="entry name" value="Ricin B-like lectins"/>
    <property type="match status" value="1"/>
</dbReference>
<evidence type="ECO:0000256" key="9">
    <source>
        <dbReference type="SAM" id="SignalP"/>
    </source>
</evidence>
<evidence type="ECO:0000256" key="1">
    <source>
        <dbReference type="ARBA" id="ARBA00000966"/>
    </source>
</evidence>
<dbReference type="PROSITE" id="PS50231">
    <property type="entry name" value="RICIN_B_LECTIN"/>
    <property type="match status" value="1"/>
</dbReference>
<dbReference type="GO" id="GO:0030245">
    <property type="term" value="P:cellulose catabolic process"/>
    <property type="evidence" value="ECO:0007669"/>
    <property type="project" value="UniProtKB-KW"/>
</dbReference>
<organism evidence="11 12">
    <name type="scientific">Micromonospora sediminicola</name>
    <dbReference type="NCBI Taxonomy" id="946078"/>
    <lineage>
        <taxon>Bacteria</taxon>
        <taxon>Bacillati</taxon>
        <taxon>Actinomycetota</taxon>
        <taxon>Actinomycetes</taxon>
        <taxon>Micromonosporales</taxon>
        <taxon>Micromonosporaceae</taxon>
        <taxon>Micromonospora</taxon>
    </lineage>
</organism>
<dbReference type="SMART" id="SM00458">
    <property type="entry name" value="RICIN"/>
    <property type="match status" value="1"/>
</dbReference>
<dbReference type="PROSITE" id="PS50853">
    <property type="entry name" value="FN3"/>
    <property type="match status" value="1"/>
</dbReference>
<keyword evidence="12" id="KW-1185">Reference proteome</keyword>
<evidence type="ECO:0000256" key="3">
    <source>
        <dbReference type="ARBA" id="ARBA00022729"/>
    </source>
</evidence>
<dbReference type="OrthoDB" id="4902692at2"/>
<dbReference type="InterPro" id="IPR036116">
    <property type="entry name" value="FN3_sf"/>
</dbReference>
<dbReference type="Gene3D" id="3.20.20.80">
    <property type="entry name" value="Glycosidases"/>
    <property type="match status" value="1"/>
</dbReference>
<dbReference type="RefSeq" id="WP_091573735.1">
    <property type="nucleotide sequence ID" value="NZ_FLRH01000003.1"/>
</dbReference>
<dbReference type="InterPro" id="IPR018087">
    <property type="entry name" value="Glyco_hydro_5_CS"/>
</dbReference>
<dbReference type="InterPro" id="IPR035992">
    <property type="entry name" value="Ricin_B-like_lectins"/>
</dbReference>
<keyword evidence="6" id="KW-0119">Carbohydrate metabolism</keyword>
<gene>
    <name evidence="11" type="ORF">GA0070622_2871</name>
</gene>
<dbReference type="STRING" id="946078.GA0070622_2871"/>
<dbReference type="PANTHER" id="PTHR35923">
    <property type="entry name" value="MAJOR EXTRACELLULAR ENDOGLUCANASE"/>
    <property type="match status" value="1"/>
</dbReference>
<dbReference type="SMART" id="SM00060">
    <property type="entry name" value="FN3"/>
    <property type="match status" value="1"/>
</dbReference>
<dbReference type="InterPro" id="IPR000772">
    <property type="entry name" value="Ricin_B_lectin"/>
</dbReference>
<evidence type="ECO:0000313" key="12">
    <source>
        <dbReference type="Proteomes" id="UP000199558"/>
    </source>
</evidence>
<dbReference type="Pfam" id="PF00652">
    <property type="entry name" value="Ricin_B_lectin"/>
    <property type="match status" value="1"/>
</dbReference>
<feature type="domain" description="Fibronectin type-III" evidence="10">
    <location>
        <begin position="452"/>
        <end position="539"/>
    </location>
</feature>
<reference evidence="12" key="1">
    <citation type="submission" date="2016-06" db="EMBL/GenBank/DDBJ databases">
        <authorList>
            <person name="Varghese N."/>
            <person name="Submissions Spin"/>
        </authorList>
    </citation>
    <scope>NUCLEOTIDE SEQUENCE [LARGE SCALE GENOMIC DNA]</scope>
    <source>
        <strain evidence="12">DSM 45794</strain>
    </source>
</reference>
<dbReference type="EC" id="3.2.1.4" evidence="2"/>
<keyword evidence="5" id="KW-0136">Cellulose degradation</keyword>
<accession>A0A1A9BAD2</accession>
<dbReference type="SUPFAM" id="SSF49265">
    <property type="entry name" value="Fibronectin type III"/>
    <property type="match status" value="1"/>
</dbReference>
<evidence type="ECO:0000256" key="7">
    <source>
        <dbReference type="ARBA" id="ARBA00023295"/>
    </source>
</evidence>
<keyword evidence="8" id="KW-0624">Polysaccharide degradation</keyword>
<proteinExistence type="predicted"/>
<dbReference type="FunFam" id="2.60.40.10:FF:001114">
    <property type="entry name" value="Chitinase A1"/>
    <property type="match status" value="1"/>
</dbReference>
<dbReference type="Pfam" id="PF00041">
    <property type="entry name" value="fn3"/>
    <property type="match status" value="1"/>
</dbReference>
<dbReference type="PROSITE" id="PS00659">
    <property type="entry name" value="GLYCOSYL_HYDROL_F5"/>
    <property type="match status" value="1"/>
</dbReference>
<evidence type="ECO:0000256" key="6">
    <source>
        <dbReference type="ARBA" id="ARBA00023277"/>
    </source>
</evidence>
<keyword evidence="3 9" id="KW-0732">Signal</keyword>
<dbReference type="InterPro" id="IPR017853">
    <property type="entry name" value="GH"/>
</dbReference>
<dbReference type="AlphaFoldDB" id="A0A1A9BAD2"/>
<sequence>MLVAVVAAATMLAPNGAQAQPVASLMVDGSVAAPAAGDDWLHVQGNQIVDAAGNAVWLTGTNWFGFNATERVFHGLWSGNITDITRSMANRGINIVRVPISAQLLLEWRNGQAAVPSGVNTWANPELAGMTTLQVWDYFLQLCARFGIKVLLDVHSAEADNSGHLYPVWWKGSVTPELFYQAWEWVANRYKNNDTLVAMDIKNEPHGKHTESPRAKWNGSTDQDNFKNTCQVAGRRILALNPNVLILCEGIEIYPRDGVSWNSTVEGDYHFNWWGGNLRGVRQYPVDLGSQQDQLVYSPHDYGPLVWEQPWFQKPFDRATLTADVWDPNWLYIHKQNIAPLLIGEWGGRLGQDARQDRWMTALRDTIVEHRLHQTFWVLNPNSGDTGGLLLDDWKTWDEQKYALLKPALWQHGGKFVSLDHQVPLGGVGSTTGKSVSDVYGGGGGDTSPPSAPAGLRSTGVTASSVALAWSASTDNVGVTGYDVYREGAKVNGSPVVGTAYSDVGLTAGTAYRYTVRARDAAGNVSAPSAALTVTTSGGGGGPTTTIIGQASGRCVDVSGGRTADGTVVQLWDCLDNQAQQWRRSGNTFVNPNSGKCLDVSGGRTANGSVVQLWTCLNNGAQQWVVNSDGSVANPNSGKCLDAVEYGTTNGTRLQIWDCGRPLGGNQRWRLS</sequence>
<dbReference type="InterPro" id="IPR001547">
    <property type="entry name" value="Glyco_hydro_5"/>
</dbReference>
<evidence type="ECO:0000313" key="11">
    <source>
        <dbReference type="EMBL" id="SBT65857.1"/>
    </source>
</evidence>
<dbReference type="Gene3D" id="2.60.40.10">
    <property type="entry name" value="Immunoglobulins"/>
    <property type="match status" value="1"/>
</dbReference>
<keyword evidence="4" id="KW-0378">Hydrolase</keyword>
<evidence type="ECO:0000256" key="2">
    <source>
        <dbReference type="ARBA" id="ARBA00012601"/>
    </source>
</evidence>
<evidence type="ECO:0000256" key="8">
    <source>
        <dbReference type="ARBA" id="ARBA00023326"/>
    </source>
</evidence>
<dbReference type="EMBL" id="FLRH01000003">
    <property type="protein sequence ID" value="SBT65857.1"/>
    <property type="molecule type" value="Genomic_DNA"/>
</dbReference>
<name>A0A1A9BAD2_9ACTN</name>
<dbReference type="PANTHER" id="PTHR35923:SF2">
    <property type="entry name" value="ENDOGLUCANASE"/>
    <property type="match status" value="1"/>
</dbReference>
<comment type="catalytic activity">
    <reaction evidence="1">
        <text>Endohydrolysis of (1-&gt;4)-beta-D-glucosidic linkages in cellulose, lichenin and cereal beta-D-glucans.</text>
        <dbReference type="EC" id="3.2.1.4"/>
    </reaction>
</comment>
<dbReference type="InterPro" id="IPR003961">
    <property type="entry name" value="FN3_dom"/>
</dbReference>
<feature type="signal peptide" evidence="9">
    <location>
        <begin position="1"/>
        <end position="19"/>
    </location>
</feature>
<dbReference type="SUPFAM" id="SSF51445">
    <property type="entry name" value="(Trans)glycosidases"/>
    <property type="match status" value="1"/>
</dbReference>
<dbReference type="InterPro" id="IPR013783">
    <property type="entry name" value="Ig-like_fold"/>
</dbReference>
<protein>
    <recommendedName>
        <fullName evidence="2">cellulase</fullName>
        <ecNumber evidence="2">3.2.1.4</ecNumber>
    </recommendedName>
</protein>
<feature type="chain" id="PRO_5008384109" description="cellulase" evidence="9">
    <location>
        <begin position="20"/>
        <end position="672"/>
    </location>
</feature>
<dbReference type="Pfam" id="PF00150">
    <property type="entry name" value="Cellulase"/>
    <property type="match status" value="1"/>
</dbReference>
<evidence type="ECO:0000256" key="5">
    <source>
        <dbReference type="ARBA" id="ARBA00023001"/>
    </source>
</evidence>
<evidence type="ECO:0000256" key="4">
    <source>
        <dbReference type="ARBA" id="ARBA00022801"/>
    </source>
</evidence>